<dbReference type="EMBL" id="CP163432">
    <property type="protein sequence ID" value="XDQ14253.1"/>
    <property type="molecule type" value="Genomic_DNA"/>
</dbReference>
<organism evidence="2">
    <name type="scientific">Streptomyces sp. R11</name>
    <dbReference type="NCBI Taxonomy" id="3238625"/>
    <lineage>
        <taxon>Bacteria</taxon>
        <taxon>Bacillati</taxon>
        <taxon>Actinomycetota</taxon>
        <taxon>Actinomycetes</taxon>
        <taxon>Kitasatosporales</taxon>
        <taxon>Streptomycetaceae</taxon>
        <taxon>Streptomyces</taxon>
    </lineage>
</organism>
<gene>
    <name evidence="2" type="ORF">AB5J55_33745</name>
</gene>
<protein>
    <recommendedName>
        <fullName evidence="3">Tetratricopeptide repeat protein</fullName>
    </recommendedName>
</protein>
<dbReference type="Pfam" id="PF07721">
    <property type="entry name" value="TPR_4"/>
    <property type="match status" value="3"/>
</dbReference>
<dbReference type="GO" id="GO:0042802">
    <property type="term" value="F:identical protein binding"/>
    <property type="evidence" value="ECO:0007669"/>
    <property type="project" value="InterPro"/>
</dbReference>
<evidence type="ECO:0008006" key="3">
    <source>
        <dbReference type="Google" id="ProtNLM"/>
    </source>
</evidence>
<dbReference type="RefSeq" id="WP_369274232.1">
    <property type="nucleotide sequence ID" value="NZ_CP163432.1"/>
</dbReference>
<feature type="region of interest" description="Disordered" evidence="1">
    <location>
        <begin position="429"/>
        <end position="458"/>
    </location>
</feature>
<accession>A0AB39NA31</accession>
<name>A0AB39NA31_9ACTN</name>
<dbReference type="Gene3D" id="1.25.40.10">
    <property type="entry name" value="Tetratricopeptide repeat domain"/>
    <property type="match status" value="2"/>
</dbReference>
<evidence type="ECO:0000256" key="1">
    <source>
        <dbReference type="SAM" id="MobiDB-lite"/>
    </source>
</evidence>
<sequence>MNIEDLEWQSRTLGGISPRLATMLVERGEVELLVQAASERGEWFCAQAAARELSRVGEVERALDVLKPFIEAGWNRARWERAEVLVEAGRVQEALDAVRPDEEGLASEWVCHDFAELLAKAGRLDEAITVLAPHLDREWILSTLVELTQNQGRDEQVLELIAPRAQRARSVRGEERWGFRPSNAQDLQAQVLERAGRVDEAVQMLGADIADGRFVVQNTLIAYAELLRRHGRVEELRVLGTGERAGETLAYYARALEDDGQAGEAEAVLRRSITASEYPDRFRWPLIELLGRQGRIEEAVEVGRPTFDYHDACLFEGIIHLLHEAGRLDDALALLDERSAEFVEEHSSWFSSNRIWLLGEAGRHEEALAYAGTLPPDLYGLTVSKAWILDEMGRLEEALALLRADIELRPSDVAELLIRHGRAAEAIAGMPSLSEQHAASRRHDAAMQADRGPNDPPF</sequence>
<dbReference type="AlphaFoldDB" id="A0AB39NA31"/>
<proteinExistence type="predicted"/>
<dbReference type="InterPro" id="IPR011990">
    <property type="entry name" value="TPR-like_helical_dom_sf"/>
</dbReference>
<evidence type="ECO:0000313" key="2">
    <source>
        <dbReference type="EMBL" id="XDQ14253.1"/>
    </source>
</evidence>
<dbReference type="SUPFAM" id="SSF48452">
    <property type="entry name" value="TPR-like"/>
    <property type="match status" value="1"/>
</dbReference>
<reference evidence="2" key="1">
    <citation type="submission" date="2024-07" db="EMBL/GenBank/DDBJ databases">
        <authorList>
            <person name="Yu S.T."/>
        </authorList>
    </citation>
    <scope>NUCLEOTIDE SEQUENCE</scope>
    <source>
        <strain evidence="2">R11</strain>
    </source>
</reference>
<dbReference type="InterPro" id="IPR011717">
    <property type="entry name" value="TPR-4"/>
</dbReference>